<protein>
    <submittedName>
        <fullName evidence="7">Krueppel-like factor 8</fullName>
    </submittedName>
</protein>
<dbReference type="Pfam" id="PF00096">
    <property type="entry name" value="zf-C2H2"/>
    <property type="match status" value="3"/>
</dbReference>
<dbReference type="PROSITE" id="PS50157">
    <property type="entry name" value="ZINC_FINGER_C2H2_2"/>
    <property type="match status" value="3"/>
</dbReference>
<proteinExistence type="predicted"/>
<gene>
    <name evidence="7" type="primary">KLF8</name>
    <name evidence="7" type="ORF">TR105556</name>
</gene>
<feature type="compositionally biased region" description="Basic residues" evidence="5">
    <location>
        <begin position="563"/>
        <end position="572"/>
    </location>
</feature>
<feature type="region of interest" description="Disordered" evidence="5">
    <location>
        <begin position="402"/>
        <end position="438"/>
    </location>
</feature>
<evidence type="ECO:0000256" key="3">
    <source>
        <dbReference type="ARBA" id="ARBA00022833"/>
    </source>
</evidence>
<name>A0A0X3PW64_SCHSO</name>
<keyword evidence="3" id="KW-0862">Zinc</keyword>
<feature type="domain" description="C2H2-type" evidence="6">
    <location>
        <begin position="681"/>
        <end position="710"/>
    </location>
</feature>
<feature type="domain" description="C2H2-type" evidence="6">
    <location>
        <begin position="711"/>
        <end position="738"/>
    </location>
</feature>
<dbReference type="GO" id="GO:0000978">
    <property type="term" value="F:RNA polymerase II cis-regulatory region sequence-specific DNA binding"/>
    <property type="evidence" value="ECO:0007669"/>
    <property type="project" value="TreeGrafter"/>
</dbReference>
<keyword evidence="1" id="KW-0479">Metal-binding</keyword>
<organism evidence="7">
    <name type="scientific">Schistocephalus solidus</name>
    <name type="common">Tapeworm</name>
    <dbReference type="NCBI Taxonomy" id="70667"/>
    <lineage>
        <taxon>Eukaryota</taxon>
        <taxon>Metazoa</taxon>
        <taxon>Spiralia</taxon>
        <taxon>Lophotrochozoa</taxon>
        <taxon>Platyhelminthes</taxon>
        <taxon>Cestoda</taxon>
        <taxon>Eucestoda</taxon>
        <taxon>Diphyllobothriidea</taxon>
        <taxon>Diphyllobothriidae</taxon>
        <taxon>Schistocephalus</taxon>
    </lineage>
</organism>
<feature type="compositionally biased region" description="Polar residues" evidence="5">
    <location>
        <begin position="402"/>
        <end position="416"/>
    </location>
</feature>
<feature type="compositionally biased region" description="Basic and acidic residues" evidence="5">
    <location>
        <begin position="587"/>
        <end position="597"/>
    </location>
</feature>
<dbReference type="InterPro" id="IPR036236">
    <property type="entry name" value="Znf_C2H2_sf"/>
</dbReference>
<evidence type="ECO:0000259" key="6">
    <source>
        <dbReference type="PROSITE" id="PS50157"/>
    </source>
</evidence>
<sequence length="739" mass="81752">MSLSRGIHSQVAYYGHLDSATAIGQPSPDSAFFEYEPSVTTLPSSIANLGLGLAVSSASDVFGCYRSVLPKYSVSNSFSASTSWCNHQETIVDGNPAGRLERYLCSRNACPCSQKSSFDSPPTSATLQTSWLNHNIAHRERSAFEDGFGQPHASSLCSCHERERQIPLNTPPRKRMDMTYAHSANDNTSLAYPCAARSVPVRRSLGAEQSLRYWGRCGFDDHICGSIYEGNGKSEYSSIGGSTYNFYDHTEPQKPDSEIKNAPTEDFLTQDYEINQVERRPSHSVNANTDQTSSQAQLGDVDEMQTYIGITAGPQDSVEAHVDGTSYSTGSVIYPDSSSHNCDYSSPTLDISRLDICTCKTTDLPSFPKVSKYSSGPESRHSISFDDDFQSRNADYAGYQDISQQLSSTRLSSESGDGTLPDEMHTHGPKSIQRTGSRYRGAPFSHSCETPGHESFHIMPERRFSTMEQIGHSTSCLSLSKPRSLQCDDCIGAMDFSGVDNLLIGSETQPEPEAFNNQEDDISAVAQELVSCYSTPQFNCSATMARSNRLAILEQGTTESPRVGRRKSNGKNRRLDRLSLQETNTDCEQRQNFDSEPHPQSAAAVVSTPLSSTYMWSSPESNTSPINSPTGSKEVTTKLLLTKNLPPLCTHKCTFPGCVKSYSKSSHLKAHYRKHTGEKPYICTWAECSWRFARSDELTRHKRKHTGQRPYTCDQCQKSFTRSDHLSLHRKKHAAKQAE</sequence>
<dbReference type="InterPro" id="IPR013087">
    <property type="entry name" value="Znf_C2H2_type"/>
</dbReference>
<dbReference type="AlphaFoldDB" id="A0A0X3PW64"/>
<dbReference type="Gene3D" id="3.30.160.60">
    <property type="entry name" value="Classic Zinc Finger"/>
    <property type="match status" value="3"/>
</dbReference>
<reference evidence="7" key="1">
    <citation type="submission" date="2016-01" db="EMBL/GenBank/DDBJ databases">
        <title>Reference transcriptome for the parasite Schistocephalus solidus: insights into the molecular evolution of parasitism.</title>
        <authorList>
            <person name="Hebert F.O."/>
            <person name="Grambauer S."/>
            <person name="Barber I."/>
            <person name="Landry C.R."/>
            <person name="Aubin-Horth N."/>
        </authorList>
    </citation>
    <scope>NUCLEOTIDE SEQUENCE</scope>
</reference>
<dbReference type="EMBL" id="GEEE01007134">
    <property type="protein sequence ID" value="JAP56091.1"/>
    <property type="molecule type" value="Transcribed_RNA"/>
</dbReference>
<dbReference type="FunFam" id="3.30.160.60:FF:000007">
    <property type="entry name" value="Basic krueppel-like factor 3"/>
    <property type="match status" value="1"/>
</dbReference>
<evidence type="ECO:0000256" key="1">
    <source>
        <dbReference type="ARBA" id="ARBA00022723"/>
    </source>
</evidence>
<accession>A0A0X3PW64</accession>
<dbReference type="SMART" id="SM00355">
    <property type="entry name" value="ZnF_C2H2"/>
    <property type="match status" value="3"/>
</dbReference>
<dbReference type="PROSITE" id="PS00028">
    <property type="entry name" value="ZINC_FINGER_C2H2_1"/>
    <property type="match status" value="3"/>
</dbReference>
<dbReference type="SUPFAM" id="SSF57667">
    <property type="entry name" value="beta-beta-alpha zinc fingers"/>
    <property type="match status" value="2"/>
</dbReference>
<dbReference type="GO" id="GO:0000981">
    <property type="term" value="F:DNA-binding transcription factor activity, RNA polymerase II-specific"/>
    <property type="evidence" value="ECO:0007669"/>
    <property type="project" value="TreeGrafter"/>
</dbReference>
<evidence type="ECO:0000313" key="7">
    <source>
        <dbReference type="EMBL" id="JAP56091.1"/>
    </source>
</evidence>
<feature type="region of interest" description="Disordered" evidence="5">
    <location>
        <begin position="553"/>
        <end position="601"/>
    </location>
</feature>
<evidence type="ECO:0000256" key="5">
    <source>
        <dbReference type="SAM" id="MobiDB-lite"/>
    </source>
</evidence>
<dbReference type="GO" id="GO:0008270">
    <property type="term" value="F:zinc ion binding"/>
    <property type="evidence" value="ECO:0007669"/>
    <property type="project" value="UniProtKB-KW"/>
</dbReference>
<dbReference type="PANTHER" id="PTHR23235">
    <property type="entry name" value="KRUEPPEL-LIKE TRANSCRIPTION FACTOR"/>
    <property type="match status" value="1"/>
</dbReference>
<keyword evidence="2 4" id="KW-0863">Zinc-finger</keyword>
<evidence type="ECO:0000256" key="4">
    <source>
        <dbReference type="PROSITE-ProRule" id="PRU00042"/>
    </source>
</evidence>
<dbReference type="PANTHER" id="PTHR23235:SF120">
    <property type="entry name" value="KRUPPEL-LIKE FACTOR 15"/>
    <property type="match status" value="1"/>
</dbReference>
<evidence type="ECO:0000256" key="2">
    <source>
        <dbReference type="ARBA" id="ARBA00022771"/>
    </source>
</evidence>
<feature type="domain" description="C2H2-type" evidence="6">
    <location>
        <begin position="651"/>
        <end position="680"/>
    </location>
</feature>